<dbReference type="Gene3D" id="3.40.630.30">
    <property type="match status" value="1"/>
</dbReference>
<keyword evidence="4 8" id="KW-0028">Amino-acid biosynthesis</keyword>
<comment type="subcellular location">
    <subcellularLocation>
        <location evidence="8">Cytoplasm</location>
    </subcellularLocation>
</comment>
<comment type="catalytic activity">
    <reaction evidence="7 8">
        <text>L-glutamate + acetyl-CoA = N-acetyl-L-glutamate + CoA + H(+)</text>
        <dbReference type="Rhea" id="RHEA:24292"/>
        <dbReference type="ChEBI" id="CHEBI:15378"/>
        <dbReference type="ChEBI" id="CHEBI:29985"/>
        <dbReference type="ChEBI" id="CHEBI:44337"/>
        <dbReference type="ChEBI" id="CHEBI:57287"/>
        <dbReference type="ChEBI" id="CHEBI:57288"/>
        <dbReference type="EC" id="2.3.1.1"/>
    </reaction>
</comment>
<dbReference type="Pfam" id="PF00696">
    <property type="entry name" value="AA_kinase"/>
    <property type="match status" value="1"/>
</dbReference>
<evidence type="ECO:0000256" key="6">
    <source>
        <dbReference type="ARBA" id="ARBA00023315"/>
    </source>
</evidence>
<dbReference type="PROSITE" id="PS51186">
    <property type="entry name" value="GNAT"/>
    <property type="match status" value="1"/>
</dbReference>
<comment type="similarity">
    <text evidence="2 8">Belongs to the acetyltransferase family. ArgA subfamily.</text>
</comment>
<accession>A0ABQ3DZL6</accession>
<dbReference type="Pfam" id="PF00583">
    <property type="entry name" value="Acetyltransf_1"/>
    <property type="match status" value="1"/>
</dbReference>
<evidence type="ECO:0000256" key="4">
    <source>
        <dbReference type="ARBA" id="ARBA00022605"/>
    </source>
</evidence>
<comment type="miscellaneous">
    <text evidence="8">In bacteria which possess the bifunctional enzyme ornithine acetyltransferase/N-acetylglutamate synthase (ArgJ), ArgA fulfills an anaplerotic role.</text>
</comment>
<comment type="pathway">
    <text evidence="1 8">Amino-acid biosynthesis; L-arginine biosynthesis; N(2)-acetyl-L-ornithine from L-glutamate: step 1/4.</text>
</comment>
<dbReference type="InterPro" id="IPR010167">
    <property type="entry name" value="NH2A_AcTrfase"/>
</dbReference>
<dbReference type="SUPFAM" id="SSF55729">
    <property type="entry name" value="Acyl-CoA N-acyltransferases (Nat)"/>
    <property type="match status" value="1"/>
</dbReference>
<evidence type="ECO:0000256" key="5">
    <source>
        <dbReference type="ARBA" id="ARBA00022679"/>
    </source>
</evidence>
<reference evidence="11" key="1">
    <citation type="journal article" date="2019" name="Int. J. Syst. Evol. Microbiol.">
        <title>The Global Catalogue of Microorganisms (GCM) 10K type strain sequencing project: providing services to taxonomists for standard genome sequencing and annotation.</title>
        <authorList>
            <consortium name="The Broad Institute Genomics Platform"/>
            <consortium name="The Broad Institute Genome Sequencing Center for Infectious Disease"/>
            <person name="Wu L."/>
            <person name="Ma J."/>
        </authorList>
    </citation>
    <scope>NUCLEOTIDE SEQUENCE [LARGE SCALE GENOMIC DNA]</scope>
    <source>
        <strain evidence="11">KCTC 32998</strain>
    </source>
</reference>
<evidence type="ECO:0000259" key="9">
    <source>
        <dbReference type="PROSITE" id="PS51186"/>
    </source>
</evidence>
<comment type="caution">
    <text evidence="10">The sequence shown here is derived from an EMBL/GenBank/DDBJ whole genome shotgun (WGS) entry which is preliminary data.</text>
</comment>
<keyword evidence="3 8" id="KW-0055">Arginine biosynthesis</keyword>
<name>A0ABQ3DZL6_9GAMM</name>
<evidence type="ECO:0000256" key="2">
    <source>
        <dbReference type="ARBA" id="ARBA00009145"/>
    </source>
</evidence>
<evidence type="ECO:0000313" key="11">
    <source>
        <dbReference type="Proteomes" id="UP000646745"/>
    </source>
</evidence>
<dbReference type="InterPro" id="IPR036393">
    <property type="entry name" value="AceGlu_kinase-like_sf"/>
</dbReference>
<gene>
    <name evidence="8 10" type="primary">argA</name>
    <name evidence="10" type="ORF">GCM10009038_19610</name>
</gene>
<sequence>MDSRFPFVDWFRNSSPYINAHRGKTFVVLVEGEAMASSRWDQLLKDLALLHTLGVRVVLVYGIRPQVTAALDAVGIAPQRHDGRWVANREIMDHVERLAMRHRLDLEARLSLGLPNTPLHGVELTAVSGNLVTAKPLGVREGVDFDRSGEVRRVRSQAVESLLAGGNLVILPPLGFSRTGEVFDLDASEIAQHVAISLKADKLILLGESAGLHDESGQLQRQLTPDEADVLRRQAASGSELWRHLGAACEAARHGVGRTHLLSWRDHDALLGELFTRDGVGTMITQNRYEQLRQAVLDDVGGLLALLKPLEASGMLVARTRERLEHEIDDYVVIDRDGMAIGCAALHRYPEAKMGELACLAVHTDYRRGARGETLLSEIERRARRQGLEQLFALTTHTTHWFVERGFELASPEALPPLKREAYNQARRSKVLLKSL</sequence>
<dbReference type="InterPro" id="IPR033719">
    <property type="entry name" value="NAGS_kin"/>
</dbReference>
<proteinExistence type="inferred from homology"/>
<dbReference type="Gene3D" id="3.40.1160.10">
    <property type="entry name" value="Acetylglutamate kinase-like"/>
    <property type="match status" value="1"/>
</dbReference>
<evidence type="ECO:0000313" key="10">
    <source>
        <dbReference type="EMBL" id="GHB20872.1"/>
    </source>
</evidence>
<evidence type="ECO:0000256" key="7">
    <source>
        <dbReference type="ARBA" id="ARBA00048372"/>
    </source>
</evidence>
<protein>
    <recommendedName>
        <fullName evidence="8">Amino-acid acetyltransferase</fullName>
        <ecNumber evidence="8">2.3.1.1</ecNumber>
    </recommendedName>
    <alternativeName>
        <fullName evidence="8">N-acetylglutamate synthase</fullName>
        <shortName evidence="8">AGS</shortName>
        <shortName evidence="8">NAGS</shortName>
    </alternativeName>
</protein>
<dbReference type="RefSeq" id="WP_189444504.1">
    <property type="nucleotide sequence ID" value="NZ_BMZI01000004.1"/>
</dbReference>
<dbReference type="InterPro" id="IPR000182">
    <property type="entry name" value="GNAT_dom"/>
</dbReference>
<dbReference type="Proteomes" id="UP000646745">
    <property type="component" value="Unassembled WGS sequence"/>
</dbReference>
<evidence type="ECO:0000256" key="1">
    <source>
        <dbReference type="ARBA" id="ARBA00004925"/>
    </source>
</evidence>
<keyword evidence="6 8" id="KW-0012">Acyltransferase</keyword>
<evidence type="ECO:0000256" key="3">
    <source>
        <dbReference type="ARBA" id="ARBA00022571"/>
    </source>
</evidence>
<evidence type="ECO:0000256" key="8">
    <source>
        <dbReference type="HAMAP-Rule" id="MF_01105"/>
    </source>
</evidence>
<dbReference type="SUPFAM" id="SSF53633">
    <property type="entry name" value="Carbamate kinase-like"/>
    <property type="match status" value="1"/>
</dbReference>
<dbReference type="PIRSF" id="PIRSF000423">
    <property type="entry name" value="ArgA"/>
    <property type="match status" value="1"/>
</dbReference>
<dbReference type="NCBIfam" id="TIGR01890">
    <property type="entry name" value="N-Ac-Glu-synth"/>
    <property type="match status" value="1"/>
</dbReference>
<keyword evidence="8" id="KW-0963">Cytoplasm</keyword>
<dbReference type="EC" id="2.3.1.1" evidence="8"/>
<dbReference type="PANTHER" id="PTHR30602:SF12">
    <property type="entry name" value="AMINO-ACID ACETYLTRANSFERASE NAGS1, CHLOROPLASTIC-RELATED"/>
    <property type="match status" value="1"/>
</dbReference>
<keyword evidence="5 8" id="KW-0808">Transferase</keyword>
<feature type="domain" description="N-acetyltransferase" evidence="9">
    <location>
        <begin position="290"/>
        <end position="423"/>
    </location>
</feature>
<dbReference type="PANTHER" id="PTHR30602">
    <property type="entry name" value="AMINO-ACID ACETYLTRANSFERASE"/>
    <property type="match status" value="1"/>
</dbReference>
<dbReference type="CDD" id="cd04301">
    <property type="entry name" value="NAT_SF"/>
    <property type="match status" value="1"/>
</dbReference>
<dbReference type="InterPro" id="IPR016181">
    <property type="entry name" value="Acyl_CoA_acyltransferase"/>
</dbReference>
<dbReference type="InterPro" id="IPR001048">
    <property type="entry name" value="Asp/Glu/Uridylate_kinase"/>
</dbReference>
<dbReference type="NCBIfam" id="NF003641">
    <property type="entry name" value="PRK05279.1"/>
    <property type="match status" value="1"/>
</dbReference>
<dbReference type="HAMAP" id="MF_01105">
    <property type="entry name" value="N_acetyl_glu_synth"/>
    <property type="match status" value="1"/>
</dbReference>
<dbReference type="CDD" id="cd04237">
    <property type="entry name" value="AAK_NAGS-ABP"/>
    <property type="match status" value="1"/>
</dbReference>
<keyword evidence="11" id="KW-1185">Reference proteome</keyword>
<organism evidence="10 11">
    <name type="scientific">Salinicola rhizosphaerae</name>
    <dbReference type="NCBI Taxonomy" id="1443141"/>
    <lineage>
        <taxon>Bacteria</taxon>
        <taxon>Pseudomonadati</taxon>
        <taxon>Pseudomonadota</taxon>
        <taxon>Gammaproteobacteria</taxon>
        <taxon>Oceanospirillales</taxon>
        <taxon>Halomonadaceae</taxon>
        <taxon>Salinicola</taxon>
    </lineage>
</organism>
<dbReference type="EMBL" id="BMZI01000004">
    <property type="protein sequence ID" value="GHB20872.1"/>
    <property type="molecule type" value="Genomic_DNA"/>
</dbReference>